<dbReference type="EMBL" id="CP005286">
    <property type="protein sequence ID" value="AJE32513.1"/>
    <property type="molecule type" value="Genomic_DNA"/>
</dbReference>
<feature type="transmembrane region" description="Helical" evidence="1">
    <location>
        <begin position="96"/>
        <end position="115"/>
    </location>
</feature>
<keyword evidence="1" id="KW-1133">Transmembrane helix</keyword>
<keyword evidence="1" id="KW-0812">Transmembrane</keyword>
<name>A0A0B5D8G4_9CORY</name>
<dbReference type="InterPro" id="IPR019284">
    <property type="entry name" value="RP532"/>
</dbReference>
<evidence type="ECO:0008006" key="4">
    <source>
        <dbReference type="Google" id="ProtNLM"/>
    </source>
</evidence>
<feature type="transmembrane region" description="Helical" evidence="1">
    <location>
        <begin position="71"/>
        <end position="90"/>
    </location>
</feature>
<keyword evidence="3" id="KW-1185">Reference proteome</keyword>
<accession>A0A0B5D8G4</accession>
<dbReference type="KEGG" id="chm:B842_03300"/>
<sequence>MMAVTRIAPLPEPRELLEYDQIEPGLANRIVAMAEKSADAANAATLSNAEVNNALASSIREDAYAVRRGQWMFTVLAVLFLLSAVGLALIGNTPFAIAMGVLGFLSGAGVLIRPVNQARWKPASKEDGSGREEA</sequence>
<dbReference type="AlphaFoldDB" id="A0A0B5D8G4"/>
<protein>
    <recommendedName>
        <fullName evidence="4">DUF2335 domain-containing protein</fullName>
    </recommendedName>
</protein>
<evidence type="ECO:0000313" key="2">
    <source>
        <dbReference type="EMBL" id="AJE32513.1"/>
    </source>
</evidence>
<dbReference type="Proteomes" id="UP000031524">
    <property type="component" value="Chromosome"/>
</dbReference>
<proteinExistence type="predicted"/>
<dbReference type="HOGENOM" id="CLU_1892691_0_0_11"/>
<gene>
    <name evidence="2" type="ORF">B842_03300</name>
</gene>
<keyword evidence="1" id="KW-0472">Membrane</keyword>
<dbReference type="Pfam" id="PF10097">
    <property type="entry name" value="DUF2335"/>
    <property type="match status" value="1"/>
</dbReference>
<organism evidence="2 3">
    <name type="scientific">Corynebacterium humireducens NBRC 106098 = DSM 45392</name>
    <dbReference type="NCBI Taxonomy" id="1223515"/>
    <lineage>
        <taxon>Bacteria</taxon>
        <taxon>Bacillati</taxon>
        <taxon>Actinomycetota</taxon>
        <taxon>Actinomycetes</taxon>
        <taxon>Mycobacteriales</taxon>
        <taxon>Corynebacteriaceae</taxon>
        <taxon>Corynebacterium</taxon>
    </lineage>
</organism>
<reference evidence="2 3" key="1">
    <citation type="submission" date="2013-04" db="EMBL/GenBank/DDBJ databases">
        <title>Complete genome sequence of Corynebacterium humireducens DSM 45392(T), isolated from a wastewater-fed microbial fuel cell.</title>
        <authorList>
            <person name="Ruckert C."/>
            <person name="Albersmeier A."/>
            <person name="Kalinowski J."/>
        </authorList>
    </citation>
    <scope>NUCLEOTIDE SEQUENCE [LARGE SCALE GENOMIC DNA]</scope>
    <source>
        <strain evidence="3">MFC-5</strain>
    </source>
</reference>
<evidence type="ECO:0000313" key="3">
    <source>
        <dbReference type="Proteomes" id="UP000031524"/>
    </source>
</evidence>
<evidence type="ECO:0000256" key="1">
    <source>
        <dbReference type="SAM" id="Phobius"/>
    </source>
</evidence>